<accession>A0A1J8QSF6</accession>
<dbReference type="AlphaFoldDB" id="A0A1J8QSF6"/>
<dbReference type="EMBL" id="LVVM01003552">
    <property type="protein sequence ID" value="OJA14628.1"/>
    <property type="molecule type" value="Genomic_DNA"/>
</dbReference>
<sequence>MYRYSERAKLACYRATLLVNNRLQVVAAAPHSPALSSSSDCGRECDAFLASSHASRLRCDNSEEREGDFFQYITNTFTALEPNHEGFRGANGVLELYYLNIPTIDLYQPVYRLGEREGWSNWVLRQTEDGYTGHSISISKVDDDKEYFWYIGEAGEPVRTFPSGLVDNGSLLNPTQIVIADSSKGIQTWMFERLSRA</sequence>
<evidence type="ECO:0000313" key="2">
    <source>
        <dbReference type="Proteomes" id="UP000183567"/>
    </source>
</evidence>
<proteinExistence type="predicted"/>
<reference evidence="1 2" key="1">
    <citation type="submission" date="2016-03" db="EMBL/GenBank/DDBJ databases">
        <title>Comparative genomics of the ectomycorrhizal sister species Rhizopogon vinicolor and Rhizopogon vesiculosus (Basidiomycota: Boletales) reveals a divergence of the mating type B locus.</title>
        <authorList>
            <person name="Mujic A.B."/>
            <person name="Kuo A."/>
            <person name="Tritt A."/>
            <person name="Lipzen A."/>
            <person name="Chen C."/>
            <person name="Johnson J."/>
            <person name="Sharma A."/>
            <person name="Barry K."/>
            <person name="Grigoriev I.V."/>
            <person name="Spatafora J.W."/>
        </authorList>
    </citation>
    <scope>NUCLEOTIDE SEQUENCE [LARGE SCALE GENOMIC DNA]</scope>
    <source>
        <strain evidence="1 2">AM-OR11-056</strain>
    </source>
</reference>
<dbReference type="Proteomes" id="UP000183567">
    <property type="component" value="Unassembled WGS sequence"/>
</dbReference>
<protein>
    <submittedName>
        <fullName evidence="1">Uncharacterized protein</fullName>
    </submittedName>
</protein>
<name>A0A1J8QSF6_9AGAM</name>
<keyword evidence="2" id="KW-1185">Reference proteome</keyword>
<gene>
    <name evidence="1" type="ORF">AZE42_07356</name>
</gene>
<evidence type="ECO:0000313" key="1">
    <source>
        <dbReference type="EMBL" id="OJA14628.1"/>
    </source>
</evidence>
<organism evidence="1 2">
    <name type="scientific">Rhizopogon vesiculosus</name>
    <dbReference type="NCBI Taxonomy" id="180088"/>
    <lineage>
        <taxon>Eukaryota</taxon>
        <taxon>Fungi</taxon>
        <taxon>Dikarya</taxon>
        <taxon>Basidiomycota</taxon>
        <taxon>Agaricomycotina</taxon>
        <taxon>Agaricomycetes</taxon>
        <taxon>Agaricomycetidae</taxon>
        <taxon>Boletales</taxon>
        <taxon>Suillineae</taxon>
        <taxon>Rhizopogonaceae</taxon>
        <taxon>Rhizopogon</taxon>
    </lineage>
</organism>
<comment type="caution">
    <text evidence="1">The sequence shown here is derived from an EMBL/GenBank/DDBJ whole genome shotgun (WGS) entry which is preliminary data.</text>
</comment>